<reference evidence="3 4" key="1">
    <citation type="submission" date="2023-08" db="EMBL/GenBank/DDBJ databases">
        <authorList>
            <person name="Girao M."/>
            <person name="Carvalho M.F."/>
        </authorList>
    </citation>
    <scope>NUCLEOTIDE SEQUENCE [LARGE SCALE GENOMIC DNA]</scope>
    <source>
        <strain evidence="3 4">CC-R104</strain>
    </source>
</reference>
<dbReference type="Proteomes" id="UP001331936">
    <property type="component" value="Unassembled WGS sequence"/>
</dbReference>
<feature type="region of interest" description="Disordered" evidence="1">
    <location>
        <begin position="211"/>
        <end position="239"/>
    </location>
</feature>
<evidence type="ECO:0000313" key="3">
    <source>
        <dbReference type="EMBL" id="MEE2034191.1"/>
    </source>
</evidence>
<keyword evidence="4" id="KW-1185">Reference proteome</keyword>
<dbReference type="Pfam" id="PF00155">
    <property type="entry name" value="Aminotran_1_2"/>
    <property type="match status" value="1"/>
</dbReference>
<dbReference type="InterPro" id="IPR015424">
    <property type="entry name" value="PyrdxlP-dep_Trfase"/>
</dbReference>
<organism evidence="3 4">
    <name type="scientific">Rhodococcus chondri</name>
    <dbReference type="NCBI Taxonomy" id="3065941"/>
    <lineage>
        <taxon>Bacteria</taxon>
        <taxon>Bacillati</taxon>
        <taxon>Actinomycetota</taxon>
        <taxon>Actinomycetes</taxon>
        <taxon>Mycobacteriales</taxon>
        <taxon>Nocardiaceae</taxon>
        <taxon>Rhodococcus</taxon>
    </lineage>
</organism>
<feature type="domain" description="Aminotransferase class I/classII large" evidence="2">
    <location>
        <begin position="61"/>
        <end position="213"/>
    </location>
</feature>
<dbReference type="PANTHER" id="PTHR46577">
    <property type="entry name" value="HTH-TYPE TRANSCRIPTIONAL REGULATORY PROTEIN GABR"/>
    <property type="match status" value="1"/>
</dbReference>
<dbReference type="GO" id="GO:0008483">
    <property type="term" value="F:transaminase activity"/>
    <property type="evidence" value="ECO:0007669"/>
    <property type="project" value="UniProtKB-KW"/>
</dbReference>
<dbReference type="CDD" id="cd00609">
    <property type="entry name" value="AAT_like"/>
    <property type="match status" value="1"/>
</dbReference>
<dbReference type="SUPFAM" id="SSF53383">
    <property type="entry name" value="PLP-dependent transferases"/>
    <property type="match status" value="1"/>
</dbReference>
<comment type="caution">
    <text evidence="3">The sequence shown here is derived from an EMBL/GenBank/DDBJ whole genome shotgun (WGS) entry which is preliminary data.</text>
</comment>
<dbReference type="RefSeq" id="WP_330153562.1">
    <property type="nucleotide sequence ID" value="NZ_JAUZMZ010000126.1"/>
</dbReference>
<dbReference type="InterPro" id="IPR051446">
    <property type="entry name" value="HTH_trans_reg/aminotransferase"/>
</dbReference>
<proteinExistence type="predicted"/>
<dbReference type="InterPro" id="IPR004839">
    <property type="entry name" value="Aminotransferase_I/II_large"/>
</dbReference>
<dbReference type="Gene3D" id="3.40.640.10">
    <property type="entry name" value="Type I PLP-dependent aspartate aminotransferase-like (Major domain)"/>
    <property type="match status" value="1"/>
</dbReference>
<evidence type="ECO:0000256" key="1">
    <source>
        <dbReference type="SAM" id="MobiDB-lite"/>
    </source>
</evidence>
<evidence type="ECO:0000313" key="4">
    <source>
        <dbReference type="Proteomes" id="UP001331936"/>
    </source>
</evidence>
<name>A0ABU7JW00_9NOCA</name>
<dbReference type="EMBL" id="JAUZMZ010000126">
    <property type="protein sequence ID" value="MEE2034191.1"/>
    <property type="molecule type" value="Genomic_DNA"/>
</dbReference>
<keyword evidence="3" id="KW-0032">Aminotransferase</keyword>
<sequence>MATRHGSGTYVAAPAGRVPRGDALRGAGGPLDLGVAAPRASPYLGPAYERGLKHFGLHTDSHGYVPDGLPALRRTVAARYTARGLPTDAEQVLVTAGAGDALDVVLRTLLVPGCRVLHEHPSYPEGLDAITAIGGTPVPVAVDAAHPAGIVAAVDRVARQHAPTIAYLMPDHSNPSGTTLDLATRRALAATLARHHIIAVIDEVTAELGTGGDTEPFGVRVPELETGSDGDPVSPPVVV</sequence>
<dbReference type="PANTHER" id="PTHR46577:SF1">
    <property type="entry name" value="HTH-TYPE TRANSCRIPTIONAL REGULATORY PROTEIN GABR"/>
    <property type="match status" value="1"/>
</dbReference>
<dbReference type="InterPro" id="IPR015421">
    <property type="entry name" value="PyrdxlP-dep_Trfase_major"/>
</dbReference>
<gene>
    <name evidence="3" type="ORF">Q8814_19080</name>
</gene>
<protein>
    <submittedName>
        <fullName evidence="3">Aminotransferase class I/II-fold pyridoxal phosphate-dependent enzyme</fullName>
    </submittedName>
</protein>
<accession>A0ABU7JW00</accession>
<evidence type="ECO:0000259" key="2">
    <source>
        <dbReference type="Pfam" id="PF00155"/>
    </source>
</evidence>
<keyword evidence="3" id="KW-0808">Transferase</keyword>